<dbReference type="AlphaFoldDB" id="A0A061BNX2"/>
<reference evidence="1" key="1">
    <citation type="journal article" date="2014" name="Genome Announc.">
        <title>Draft genome sequence of Rhodosporidium toruloides CECT1137, an oleaginous yeast of biotechnological interest.</title>
        <authorList>
            <person name="Morin N."/>
            <person name="Calcas X."/>
            <person name="Devillers H."/>
            <person name="Durrens P."/>
            <person name="Sherman D.J."/>
            <person name="Nicaud J.-M."/>
            <person name="Neuveglise C."/>
        </authorList>
    </citation>
    <scope>NUCLEOTIDE SEQUENCE</scope>
    <source>
        <strain evidence="1">CECT1137</strain>
    </source>
</reference>
<proteinExistence type="predicted"/>
<evidence type="ECO:0000313" key="1">
    <source>
        <dbReference type="EMBL" id="CDR49704.1"/>
    </source>
</evidence>
<dbReference type="OrthoDB" id="2519410at2759"/>
<organism evidence="1">
    <name type="scientific">Rhodotorula toruloides</name>
    <name type="common">Yeast</name>
    <name type="synonym">Rhodosporidium toruloides</name>
    <dbReference type="NCBI Taxonomy" id="5286"/>
    <lineage>
        <taxon>Eukaryota</taxon>
        <taxon>Fungi</taxon>
        <taxon>Dikarya</taxon>
        <taxon>Basidiomycota</taxon>
        <taxon>Pucciniomycotina</taxon>
        <taxon>Microbotryomycetes</taxon>
        <taxon>Sporidiobolales</taxon>
        <taxon>Sporidiobolaceae</taxon>
        <taxon>Rhodotorula</taxon>
    </lineage>
</organism>
<sequence>MPSTLPIEIQLRIIDLALPPRTSANFPARRDLLLACSLVHRSWTAHARGLLEEQARFNVEQWTGHHDAAMLFRRTHPARRLKRLDIRIAHRLGGLEEDLAEGLKEQMEAIEELSFARSADLCPACDYKLLYETNDWHAHNAVPSLRFLSSGAFPFLRFLSISHMILPPDWHDAAMPTLHTLLLNDVGPRSVFSNLGSLKSLRVLGAKADFGHLFSCLEGTWPAVEHLAVVGISVRSYDDLVTDDSLPDSLSSITVLHLPTAMDMTAWPDRRDSLNAQLGVRCAQLSRRECVKFAEISGFDLEEWALSVTGA</sequence>
<accession>A0A061BNX2</accession>
<gene>
    <name evidence="1" type="ORF">RHTO0S_30e00628g</name>
</gene>
<protein>
    <submittedName>
        <fullName evidence="1">RHTO0S30e00628g1_1</fullName>
    </submittedName>
</protein>
<name>A0A061BNX2_RHOTO</name>
<dbReference type="EMBL" id="LK052965">
    <property type="protein sequence ID" value="CDR49704.1"/>
    <property type="molecule type" value="Genomic_DNA"/>
</dbReference>